<dbReference type="Gene3D" id="3.10.250.10">
    <property type="entry name" value="SRCR-like domain"/>
    <property type="match status" value="1"/>
</dbReference>
<keyword evidence="3 5" id="KW-1015">Disulfide bond</keyword>
<dbReference type="GO" id="GO:0045217">
    <property type="term" value="P:cell-cell junction maintenance"/>
    <property type="evidence" value="ECO:0007669"/>
    <property type="project" value="TreeGrafter"/>
</dbReference>
<keyword evidence="1" id="KW-0732">Signal</keyword>
<accession>A0A8S3BLA2</accession>
<evidence type="ECO:0000256" key="3">
    <source>
        <dbReference type="ARBA" id="ARBA00023157"/>
    </source>
</evidence>
<dbReference type="SUPFAM" id="SSF56487">
    <property type="entry name" value="SRCR-like"/>
    <property type="match status" value="1"/>
</dbReference>
<dbReference type="PROSITE" id="PS50287">
    <property type="entry name" value="SRCR_2"/>
    <property type="match status" value="1"/>
</dbReference>
<evidence type="ECO:0000259" key="6">
    <source>
        <dbReference type="PROSITE" id="PS50287"/>
    </source>
</evidence>
<evidence type="ECO:0000313" key="8">
    <source>
        <dbReference type="Proteomes" id="UP000676336"/>
    </source>
</evidence>
<name>A0A8S3BLA2_9BILA</name>
<dbReference type="PANTHER" id="PTHR47653:SF1">
    <property type="entry name" value="DELETED IN MALIGNANT BRAIN TUMORS 1 PROTEIN"/>
    <property type="match status" value="1"/>
</dbReference>
<dbReference type="InterPro" id="IPR053243">
    <property type="entry name" value="SJ_maturation_regulator"/>
</dbReference>
<evidence type="ECO:0000256" key="2">
    <source>
        <dbReference type="ARBA" id="ARBA00022737"/>
    </source>
</evidence>
<reference evidence="7" key="1">
    <citation type="submission" date="2021-02" db="EMBL/GenBank/DDBJ databases">
        <authorList>
            <person name="Nowell W R."/>
        </authorList>
    </citation>
    <scope>NUCLEOTIDE SEQUENCE</scope>
</reference>
<gene>
    <name evidence="7" type="ORF">SMN809_LOCUS48765</name>
</gene>
<proteinExistence type="predicted"/>
<dbReference type="AlphaFoldDB" id="A0A8S3BLA2"/>
<dbReference type="SMART" id="SM00202">
    <property type="entry name" value="SR"/>
    <property type="match status" value="1"/>
</dbReference>
<comment type="caution">
    <text evidence="5">Lacks conserved residue(s) required for the propagation of feature annotation.</text>
</comment>
<dbReference type="Proteomes" id="UP000676336">
    <property type="component" value="Unassembled WGS sequence"/>
</dbReference>
<evidence type="ECO:0000256" key="4">
    <source>
        <dbReference type="ARBA" id="ARBA00023180"/>
    </source>
</evidence>
<dbReference type="EMBL" id="CAJOBI010157400">
    <property type="protein sequence ID" value="CAF4837320.1"/>
    <property type="molecule type" value="Genomic_DNA"/>
</dbReference>
<feature type="disulfide bond" evidence="5">
    <location>
        <begin position="359"/>
        <end position="369"/>
    </location>
</feature>
<organism evidence="7 8">
    <name type="scientific">Rotaria magnacalcarata</name>
    <dbReference type="NCBI Taxonomy" id="392030"/>
    <lineage>
        <taxon>Eukaryota</taxon>
        <taxon>Metazoa</taxon>
        <taxon>Spiralia</taxon>
        <taxon>Gnathifera</taxon>
        <taxon>Rotifera</taxon>
        <taxon>Eurotatoria</taxon>
        <taxon>Bdelloidea</taxon>
        <taxon>Philodinida</taxon>
        <taxon>Philodinidae</taxon>
        <taxon>Rotaria</taxon>
    </lineage>
</organism>
<sequence length="629" mass="72947">NLNHLTSLIDLRQIEKDFLINENIFLRNQVHNLLSFDSNGHAPFHHNLLYQSSILFNQFVDNRPSLLTKYPYLPSSCITLIGSHNVTIQRNLFENIQYNYELIAALVTDTINTTLDATANWWGSDVGQAIQNRILDFKKRSDHAYVKWNPFLACRELTCAQIQLPIQTILQMNRPLRGLITSNTIIHRRREPYLINGDLTVLPGAILTIEPGVELHFAPNTGLLVLGNLNASGTPKDPIVMRLANKNFVNEQIANGHNPYQYHFTDEVPFSKYKFNPLIDRLQIRLDIGRTENEGFLQIYNWTRRDWSYVCHDTFRQLFSYRLICHQLGLPWRNVLAHPDSFYLFDYQKLPLWQETIDCSGNEPSISSCSFTTENNNICSKLFYVSCYDDNLLYTVNSNVQPDFSNNPGGYPLPHSSPTYESPQSWNGIRFANSEYEEDLSSLDYTKHDQSLLRYVLISETSDYQPAIQTIYRTPAIERIHIEHSRHIGFEFLLPKQSILFGYSRITNSLDLAVNGLVYYGQSTHEKSTFDLLYEQNINGKPFSLLDICNAHRIVNIKYRLITYYKYGSDYQTCSKLFCSNNPYKIGIRFFQANLLNSTYQNDWIEIHRVTNDENGHEKNELLTYLTNG</sequence>
<keyword evidence="2" id="KW-0677">Repeat</keyword>
<evidence type="ECO:0000313" key="7">
    <source>
        <dbReference type="EMBL" id="CAF4837320.1"/>
    </source>
</evidence>
<dbReference type="InterPro" id="IPR036772">
    <property type="entry name" value="SRCR-like_dom_sf"/>
</dbReference>
<feature type="non-terminal residue" evidence="7">
    <location>
        <position position="1"/>
    </location>
</feature>
<feature type="domain" description="SRCR" evidence="6">
    <location>
        <begin position="284"/>
        <end position="388"/>
    </location>
</feature>
<evidence type="ECO:0000256" key="5">
    <source>
        <dbReference type="PROSITE-ProRule" id="PRU00196"/>
    </source>
</evidence>
<keyword evidence="4" id="KW-0325">Glycoprotein</keyword>
<comment type="caution">
    <text evidence="7">The sequence shown here is derived from an EMBL/GenBank/DDBJ whole genome shotgun (WGS) entry which is preliminary data.</text>
</comment>
<dbReference type="GO" id="GO:0016020">
    <property type="term" value="C:membrane"/>
    <property type="evidence" value="ECO:0007669"/>
    <property type="project" value="InterPro"/>
</dbReference>
<dbReference type="Pfam" id="PF00530">
    <property type="entry name" value="SRCR"/>
    <property type="match status" value="1"/>
</dbReference>
<protein>
    <recommendedName>
        <fullName evidence="6">SRCR domain-containing protein</fullName>
    </recommendedName>
</protein>
<evidence type="ECO:0000256" key="1">
    <source>
        <dbReference type="ARBA" id="ARBA00022729"/>
    </source>
</evidence>
<dbReference type="InterPro" id="IPR001190">
    <property type="entry name" value="SRCR"/>
</dbReference>
<feature type="non-terminal residue" evidence="7">
    <location>
        <position position="629"/>
    </location>
</feature>
<dbReference type="PANTHER" id="PTHR47653">
    <property type="entry name" value="PROTEIN BARK BEETLE"/>
    <property type="match status" value="1"/>
</dbReference>